<proteinExistence type="predicted"/>
<gene>
    <name evidence="2" type="ORF">DF220_10410</name>
</gene>
<keyword evidence="3" id="KW-1185">Reference proteome</keyword>
<dbReference type="EMBL" id="QEEX01000001">
    <property type="protein sequence ID" value="PWB98563.1"/>
    <property type="molecule type" value="Genomic_DNA"/>
</dbReference>
<protein>
    <submittedName>
        <fullName evidence="2">DUF3263 domain-containing protein</fullName>
    </submittedName>
</protein>
<name>A0A2U1T467_9MICO</name>
<dbReference type="Proteomes" id="UP000244978">
    <property type="component" value="Unassembled WGS sequence"/>
</dbReference>
<dbReference type="InterPro" id="IPR021678">
    <property type="entry name" value="DUF3263"/>
</dbReference>
<evidence type="ECO:0000256" key="1">
    <source>
        <dbReference type="SAM" id="MobiDB-lite"/>
    </source>
</evidence>
<dbReference type="AlphaFoldDB" id="A0A2U1T467"/>
<sequence length="116" mass="12603">MTDSRESEHAPGETERGSDLPSADLPSADLPSADSLSEQHASILQFESRAWGHAGVKDEAIRVELGLTSARYYQLLNAAIESPAAVKHDPMLVRRLRRIRDGRARGISAGAEPEDL</sequence>
<feature type="region of interest" description="Disordered" evidence="1">
    <location>
        <begin position="1"/>
        <end position="38"/>
    </location>
</feature>
<dbReference type="Pfam" id="PF11662">
    <property type="entry name" value="DUF3263"/>
    <property type="match status" value="1"/>
</dbReference>
<comment type="caution">
    <text evidence="2">The sequence shown here is derived from an EMBL/GenBank/DDBJ whole genome shotgun (WGS) entry which is preliminary data.</text>
</comment>
<evidence type="ECO:0000313" key="2">
    <source>
        <dbReference type="EMBL" id="PWB98563.1"/>
    </source>
</evidence>
<reference evidence="3" key="1">
    <citation type="submission" date="2018-04" db="EMBL/GenBank/DDBJ databases">
        <authorList>
            <person name="Liu S."/>
            <person name="Wang Z."/>
            <person name="Li J."/>
        </authorList>
    </citation>
    <scope>NUCLEOTIDE SEQUENCE [LARGE SCALE GENOMIC DNA]</scope>
    <source>
        <strain evidence="3">S1194</strain>
    </source>
</reference>
<accession>A0A2U1T467</accession>
<dbReference type="RefSeq" id="WP_108998243.1">
    <property type="nucleotide sequence ID" value="NZ_QEEX01000001.1"/>
</dbReference>
<evidence type="ECO:0000313" key="3">
    <source>
        <dbReference type="Proteomes" id="UP000244978"/>
    </source>
</evidence>
<organism evidence="2 3">
    <name type="scientific">Homoserinimonas hongtaonis</name>
    <dbReference type="NCBI Taxonomy" id="2079791"/>
    <lineage>
        <taxon>Bacteria</taxon>
        <taxon>Bacillati</taxon>
        <taxon>Actinomycetota</taxon>
        <taxon>Actinomycetes</taxon>
        <taxon>Micrococcales</taxon>
        <taxon>Microbacteriaceae</taxon>
        <taxon>Homoserinimonas</taxon>
    </lineage>
</organism>
<feature type="compositionally biased region" description="Basic and acidic residues" evidence="1">
    <location>
        <begin position="1"/>
        <end position="18"/>
    </location>
</feature>